<dbReference type="GeneID" id="111356190"/>
<sequence length="101" mass="11128">MASYILSVILFIVVLTVVSVAASEDETPFDCPANERYVKCQLAVCIKTCEHLRNMPPCPSIAAGCYKPACVCNHGFLRNLNGVCVRIVDCGFEVPDHMKDY</sequence>
<feature type="chain" id="PRO_5039906595" evidence="1">
    <location>
        <begin position="23"/>
        <end position="101"/>
    </location>
</feature>
<reference evidence="4" key="1">
    <citation type="submission" date="2025-08" db="UniProtKB">
        <authorList>
            <consortium name="RefSeq"/>
        </authorList>
    </citation>
    <scope>IDENTIFICATION</scope>
    <source>
        <strain evidence="4">Ishihara</strain>
        <tissue evidence="4">Whole body</tissue>
    </source>
</reference>
<feature type="signal peptide" evidence="1">
    <location>
        <begin position="1"/>
        <end position="22"/>
    </location>
</feature>
<dbReference type="Pfam" id="PF01826">
    <property type="entry name" value="TIL"/>
    <property type="match status" value="1"/>
</dbReference>
<evidence type="ECO:0000256" key="1">
    <source>
        <dbReference type="SAM" id="SignalP"/>
    </source>
</evidence>
<evidence type="ECO:0000313" key="3">
    <source>
        <dbReference type="Proteomes" id="UP000301870"/>
    </source>
</evidence>
<proteinExistence type="predicted"/>
<dbReference type="Gene3D" id="2.10.25.10">
    <property type="entry name" value="Laminin"/>
    <property type="match status" value="1"/>
</dbReference>
<dbReference type="CDD" id="cd19941">
    <property type="entry name" value="TIL"/>
    <property type="match status" value="1"/>
</dbReference>
<dbReference type="AlphaFoldDB" id="A0A9J7IV67"/>
<evidence type="ECO:0000313" key="4">
    <source>
        <dbReference type="RefSeq" id="XP_022826230.1"/>
    </source>
</evidence>
<keyword evidence="3" id="KW-1185">Reference proteome</keyword>
<dbReference type="Proteomes" id="UP000301870">
    <property type="component" value="Chromosome 22"/>
</dbReference>
<dbReference type="InterPro" id="IPR002919">
    <property type="entry name" value="TIL_dom"/>
</dbReference>
<organism evidence="3 4">
    <name type="scientific">Spodoptera litura</name>
    <name type="common">Asian cotton leafworm</name>
    <dbReference type="NCBI Taxonomy" id="69820"/>
    <lineage>
        <taxon>Eukaryota</taxon>
        <taxon>Metazoa</taxon>
        <taxon>Ecdysozoa</taxon>
        <taxon>Arthropoda</taxon>
        <taxon>Hexapoda</taxon>
        <taxon>Insecta</taxon>
        <taxon>Pterygota</taxon>
        <taxon>Neoptera</taxon>
        <taxon>Endopterygota</taxon>
        <taxon>Lepidoptera</taxon>
        <taxon>Glossata</taxon>
        <taxon>Ditrysia</taxon>
        <taxon>Noctuoidea</taxon>
        <taxon>Noctuidae</taxon>
        <taxon>Amphipyrinae</taxon>
        <taxon>Spodoptera</taxon>
    </lineage>
</organism>
<feature type="domain" description="TIL" evidence="2">
    <location>
        <begin position="31"/>
        <end position="90"/>
    </location>
</feature>
<dbReference type="InterPro" id="IPR036084">
    <property type="entry name" value="Ser_inhib-like_sf"/>
</dbReference>
<dbReference type="KEGG" id="sliu:111356190"/>
<evidence type="ECO:0000259" key="2">
    <source>
        <dbReference type="Pfam" id="PF01826"/>
    </source>
</evidence>
<name>A0A9J7IV67_SPOLT</name>
<keyword evidence="1" id="KW-0732">Signal</keyword>
<dbReference type="OrthoDB" id="671595at2759"/>
<dbReference type="SUPFAM" id="SSF57567">
    <property type="entry name" value="Serine protease inhibitors"/>
    <property type="match status" value="1"/>
</dbReference>
<accession>A0A9J7IV67</accession>
<dbReference type="RefSeq" id="XP_022826230.1">
    <property type="nucleotide sequence ID" value="XM_022970462.1"/>
</dbReference>
<protein>
    <submittedName>
        <fullName evidence="4">Allergen Api m 6-like</fullName>
    </submittedName>
</protein>
<gene>
    <name evidence="4" type="primary">LOC111356190</name>
</gene>